<feature type="transmembrane region" description="Helical" evidence="1">
    <location>
        <begin position="57"/>
        <end position="76"/>
    </location>
</feature>
<keyword evidence="1" id="KW-0812">Transmembrane</keyword>
<keyword evidence="1" id="KW-1133">Transmembrane helix</keyword>
<dbReference type="OrthoDB" id="41466at2157"/>
<proteinExistence type="predicted"/>
<sequence>MAGVFTMIVLGIAWNDFVSWLDLFYLTSTEIKLIFMLTLYFIILAVLEGFVVDPIAFLVSIETIPYLIVLFARKIFR</sequence>
<dbReference type="EMBL" id="CP049074">
    <property type="protein sequence ID" value="QKR01048.1"/>
    <property type="molecule type" value="Genomic_DNA"/>
</dbReference>
<keyword evidence="3" id="KW-1185">Reference proteome</keyword>
<feature type="transmembrane region" description="Helical" evidence="1">
    <location>
        <begin position="33"/>
        <end position="51"/>
    </location>
</feature>
<feature type="transmembrane region" description="Helical" evidence="1">
    <location>
        <begin position="6"/>
        <end position="26"/>
    </location>
</feature>
<dbReference type="AlphaFoldDB" id="A0A6N0P0B7"/>
<dbReference type="KEGG" id="mten:GWK48_06775"/>
<dbReference type="Proteomes" id="UP000509301">
    <property type="component" value="Chromosome"/>
</dbReference>
<evidence type="ECO:0000256" key="1">
    <source>
        <dbReference type="SAM" id="Phobius"/>
    </source>
</evidence>
<accession>A0A6N0P0B7</accession>
<reference evidence="2 3" key="1">
    <citation type="submission" date="2020-02" db="EMBL/GenBank/DDBJ databases">
        <title>Comparative genome analysis reveals the metabolism and evolution of the thermophilic archaeal genus Metallosphaera.</title>
        <authorList>
            <person name="Jiang C."/>
        </authorList>
    </citation>
    <scope>NUCLEOTIDE SEQUENCE [LARGE SCALE GENOMIC DNA]</scope>
    <source>
        <strain evidence="2 3">Ric-A</strain>
    </source>
</reference>
<organism evidence="2 3">
    <name type="scientific">Metallosphaera tengchongensis</name>
    <dbReference type="NCBI Taxonomy" id="1532350"/>
    <lineage>
        <taxon>Archaea</taxon>
        <taxon>Thermoproteota</taxon>
        <taxon>Thermoprotei</taxon>
        <taxon>Sulfolobales</taxon>
        <taxon>Sulfolobaceae</taxon>
        <taxon>Metallosphaera</taxon>
    </lineage>
</organism>
<keyword evidence="1" id="KW-0472">Membrane</keyword>
<gene>
    <name evidence="2" type="ORF">GWK48_06775</name>
</gene>
<evidence type="ECO:0000313" key="3">
    <source>
        <dbReference type="Proteomes" id="UP000509301"/>
    </source>
</evidence>
<evidence type="ECO:0000313" key="2">
    <source>
        <dbReference type="EMBL" id="QKR01048.1"/>
    </source>
</evidence>
<name>A0A6N0P0B7_9CREN</name>
<protein>
    <submittedName>
        <fullName evidence="2">Uncharacterized protein</fullName>
    </submittedName>
</protein>